<feature type="signal peptide" evidence="5">
    <location>
        <begin position="1"/>
        <end position="23"/>
    </location>
</feature>
<name>L1NCQ0_9PORP</name>
<evidence type="ECO:0000256" key="3">
    <source>
        <dbReference type="ARBA" id="ARBA00023237"/>
    </source>
</evidence>
<dbReference type="PANTHER" id="PTHR30329:SF21">
    <property type="entry name" value="LIPOPROTEIN YIAD-RELATED"/>
    <property type="match status" value="1"/>
</dbReference>
<evidence type="ECO:0000256" key="2">
    <source>
        <dbReference type="ARBA" id="ARBA00023136"/>
    </source>
</evidence>
<dbReference type="InterPro" id="IPR036737">
    <property type="entry name" value="OmpA-like_sf"/>
</dbReference>
<keyword evidence="2 4" id="KW-0472">Membrane</keyword>
<dbReference type="InterPro" id="IPR006665">
    <property type="entry name" value="OmpA-like"/>
</dbReference>
<dbReference type="PATRIC" id="fig|1127696.3.peg.946"/>
<evidence type="ECO:0000256" key="5">
    <source>
        <dbReference type="SAM" id="SignalP"/>
    </source>
</evidence>
<evidence type="ECO:0000256" key="1">
    <source>
        <dbReference type="ARBA" id="ARBA00004442"/>
    </source>
</evidence>
<dbReference type="PRINTS" id="PR01021">
    <property type="entry name" value="OMPADOMAIN"/>
</dbReference>
<dbReference type="HOGENOM" id="CLU_820987_0_0_10"/>
<protein>
    <submittedName>
        <fullName evidence="7">OmpA family protein</fullName>
    </submittedName>
</protein>
<organism evidence="7 8">
    <name type="scientific">Porphyromonas catoniae F0037</name>
    <dbReference type="NCBI Taxonomy" id="1127696"/>
    <lineage>
        <taxon>Bacteria</taxon>
        <taxon>Pseudomonadati</taxon>
        <taxon>Bacteroidota</taxon>
        <taxon>Bacteroidia</taxon>
        <taxon>Bacteroidales</taxon>
        <taxon>Porphyromonadaceae</taxon>
        <taxon>Porphyromonas</taxon>
    </lineage>
</organism>
<keyword evidence="5" id="KW-0732">Signal</keyword>
<reference evidence="7 8" key="1">
    <citation type="submission" date="2012-05" db="EMBL/GenBank/DDBJ databases">
        <authorList>
            <person name="Weinstock G."/>
            <person name="Sodergren E."/>
            <person name="Lobos E.A."/>
            <person name="Fulton L."/>
            <person name="Fulton R."/>
            <person name="Courtney L."/>
            <person name="Fronick C."/>
            <person name="O'Laughlin M."/>
            <person name="Godfrey J."/>
            <person name="Wilson R.M."/>
            <person name="Miner T."/>
            <person name="Farmer C."/>
            <person name="Delehaunty K."/>
            <person name="Cordes M."/>
            <person name="Minx P."/>
            <person name="Tomlinson C."/>
            <person name="Chen J."/>
            <person name="Wollam A."/>
            <person name="Pepin K.H."/>
            <person name="Bhonagiri V."/>
            <person name="Zhang X."/>
            <person name="Suruliraj S."/>
            <person name="Warren W."/>
            <person name="Mitreva M."/>
            <person name="Mardis E.R."/>
            <person name="Wilson R.K."/>
        </authorList>
    </citation>
    <scope>NUCLEOTIDE SEQUENCE [LARGE SCALE GENOMIC DNA]</scope>
    <source>
        <strain evidence="7 8">F0037</strain>
    </source>
</reference>
<dbReference type="eggNOG" id="COG2885">
    <property type="taxonomic scope" value="Bacteria"/>
</dbReference>
<dbReference type="InterPro" id="IPR050330">
    <property type="entry name" value="Bact_OuterMem_StrucFunc"/>
</dbReference>
<feature type="chain" id="PRO_5003955021" evidence="5">
    <location>
        <begin position="24"/>
        <end position="397"/>
    </location>
</feature>
<dbReference type="STRING" id="1127696.HMPREF9134_01044"/>
<dbReference type="Pfam" id="PF00691">
    <property type="entry name" value="OmpA"/>
    <property type="match status" value="1"/>
</dbReference>
<dbReference type="Proteomes" id="UP000010408">
    <property type="component" value="Unassembled WGS sequence"/>
</dbReference>
<feature type="domain" description="OmpA-like" evidence="6">
    <location>
        <begin position="288"/>
        <end position="397"/>
    </location>
</feature>
<dbReference type="InterPro" id="IPR006664">
    <property type="entry name" value="OMP_bac"/>
</dbReference>
<evidence type="ECO:0000313" key="7">
    <source>
        <dbReference type="EMBL" id="EKY01138.1"/>
    </source>
</evidence>
<evidence type="ECO:0000313" key="8">
    <source>
        <dbReference type="Proteomes" id="UP000010408"/>
    </source>
</evidence>
<keyword evidence="3" id="KW-0998">Cell outer membrane</keyword>
<evidence type="ECO:0000256" key="4">
    <source>
        <dbReference type="PROSITE-ProRule" id="PRU00473"/>
    </source>
</evidence>
<comment type="subcellular location">
    <subcellularLocation>
        <location evidence="1">Cell outer membrane</location>
    </subcellularLocation>
</comment>
<dbReference type="PROSITE" id="PS51123">
    <property type="entry name" value="OMPA_2"/>
    <property type="match status" value="1"/>
</dbReference>
<dbReference type="GO" id="GO:0009279">
    <property type="term" value="C:cell outer membrane"/>
    <property type="evidence" value="ECO:0007669"/>
    <property type="project" value="UniProtKB-SubCell"/>
</dbReference>
<accession>L1NCQ0</accession>
<dbReference type="CDD" id="cd07185">
    <property type="entry name" value="OmpA_C-like"/>
    <property type="match status" value="1"/>
</dbReference>
<gene>
    <name evidence="7" type="ORF">HMPREF9134_01044</name>
</gene>
<dbReference type="SUPFAM" id="SSF103088">
    <property type="entry name" value="OmpA-like"/>
    <property type="match status" value="1"/>
</dbReference>
<dbReference type="PANTHER" id="PTHR30329">
    <property type="entry name" value="STATOR ELEMENT OF FLAGELLAR MOTOR COMPLEX"/>
    <property type="match status" value="1"/>
</dbReference>
<dbReference type="Gene3D" id="3.30.1330.60">
    <property type="entry name" value="OmpA-like domain"/>
    <property type="match status" value="1"/>
</dbReference>
<comment type="caution">
    <text evidence="7">The sequence shown here is derived from an EMBL/GenBank/DDBJ whole genome shotgun (WGS) entry which is preliminary data.</text>
</comment>
<proteinExistence type="predicted"/>
<dbReference type="AlphaFoldDB" id="L1NCQ0"/>
<evidence type="ECO:0000259" key="6">
    <source>
        <dbReference type="PROSITE" id="PS51123"/>
    </source>
</evidence>
<sequence>MNMKSLLLCLGLCSTLSVGSASGATLAREGNQLAKPDTLITLTEDELVAGLRAIAEAYRAKAAPRKQSELTAEHLRILKFQMLLNALGLGALPPQAQPLQPQQAPQPHVYNPSLQPTYSLPQQIYSLPERHIYSQPQPYPVYPQGYLPQPQVIESQDARLDRLEQMLLLLLQQRSNEPRIATVLPARNSSTKTVIRETVAPKHETQVVHNRATDSLLLALQQELVAIRTEQEKLNAEANQEAKAQPTTAPQISLQQPVGQLPQTMPLQPLTPAQPIVRVDTVVEVREVTPEPAHFKRQVFFAVGTSKLSPKARLTLNEVYRAMEQDPEMKLYLTGYASAEGNPERNALLSLRRSRAVLNYLIECGIAESRLFSVAGGVDHHSKERNNARRVDIELHR</sequence>
<dbReference type="EMBL" id="AMEQ01000029">
    <property type="protein sequence ID" value="EKY01138.1"/>
    <property type="molecule type" value="Genomic_DNA"/>
</dbReference>